<proteinExistence type="predicted"/>
<sequence length="101" mass="11453">MDITAPLLVVGRGRPDPRGPKCCAARSRREREEAADDFAARLDVNVAGAKLVETNRGAVVGRKWEFNQFILYSPVRFDRCNVCDKLSFRNDFSRYGTRAKM</sequence>
<name>A0ACC2L156_PERAE</name>
<dbReference type="EMBL" id="CM056814">
    <property type="protein sequence ID" value="KAJ8626774.1"/>
    <property type="molecule type" value="Genomic_DNA"/>
</dbReference>
<protein>
    <submittedName>
        <fullName evidence="1">Uncharacterized protein</fullName>
    </submittedName>
</protein>
<gene>
    <name evidence="1" type="ORF">MRB53_020081</name>
</gene>
<evidence type="ECO:0000313" key="1">
    <source>
        <dbReference type="EMBL" id="KAJ8626774.1"/>
    </source>
</evidence>
<reference evidence="1 2" key="1">
    <citation type="journal article" date="2022" name="Hortic Res">
        <title>A haplotype resolved chromosomal level avocado genome allows analysis of novel avocado genes.</title>
        <authorList>
            <person name="Nath O."/>
            <person name="Fletcher S.J."/>
            <person name="Hayward A."/>
            <person name="Shaw L.M."/>
            <person name="Masouleh A.K."/>
            <person name="Furtado A."/>
            <person name="Henry R.J."/>
            <person name="Mitter N."/>
        </authorList>
    </citation>
    <scope>NUCLEOTIDE SEQUENCE [LARGE SCALE GENOMIC DNA]</scope>
    <source>
        <strain evidence="2">cv. Hass</strain>
    </source>
</reference>
<keyword evidence="2" id="KW-1185">Reference proteome</keyword>
<dbReference type="Proteomes" id="UP001234297">
    <property type="component" value="Chromosome 6"/>
</dbReference>
<accession>A0ACC2L156</accession>
<evidence type="ECO:0000313" key="2">
    <source>
        <dbReference type="Proteomes" id="UP001234297"/>
    </source>
</evidence>
<organism evidence="1 2">
    <name type="scientific">Persea americana</name>
    <name type="common">Avocado</name>
    <dbReference type="NCBI Taxonomy" id="3435"/>
    <lineage>
        <taxon>Eukaryota</taxon>
        <taxon>Viridiplantae</taxon>
        <taxon>Streptophyta</taxon>
        <taxon>Embryophyta</taxon>
        <taxon>Tracheophyta</taxon>
        <taxon>Spermatophyta</taxon>
        <taxon>Magnoliopsida</taxon>
        <taxon>Magnoliidae</taxon>
        <taxon>Laurales</taxon>
        <taxon>Lauraceae</taxon>
        <taxon>Persea</taxon>
    </lineage>
</organism>
<comment type="caution">
    <text evidence="1">The sequence shown here is derived from an EMBL/GenBank/DDBJ whole genome shotgun (WGS) entry which is preliminary data.</text>
</comment>